<gene>
    <name evidence="2" type="ORF">N825_06630</name>
</gene>
<accession>W9GZL4</accession>
<comment type="caution">
    <text evidence="2">The sequence shown here is derived from an EMBL/GenBank/DDBJ whole genome shotgun (WGS) entry which is preliminary data.</text>
</comment>
<protein>
    <recommendedName>
        <fullName evidence="1">NYN domain-containing protein</fullName>
    </recommendedName>
</protein>
<proteinExistence type="predicted"/>
<dbReference type="Proteomes" id="UP000019486">
    <property type="component" value="Unassembled WGS sequence"/>
</dbReference>
<dbReference type="OrthoDB" id="9800236at2"/>
<evidence type="ECO:0000259" key="1">
    <source>
        <dbReference type="Pfam" id="PF01936"/>
    </source>
</evidence>
<keyword evidence="3" id="KW-1185">Reference proteome</keyword>
<dbReference type="GO" id="GO:0004540">
    <property type="term" value="F:RNA nuclease activity"/>
    <property type="evidence" value="ECO:0007669"/>
    <property type="project" value="InterPro"/>
</dbReference>
<dbReference type="Gene3D" id="3.40.50.1010">
    <property type="entry name" value="5'-nuclease"/>
    <property type="match status" value="1"/>
</dbReference>
<organism evidence="2 3">
    <name type="scientific">Skermanella stibiiresistens SB22</name>
    <dbReference type="NCBI Taxonomy" id="1385369"/>
    <lineage>
        <taxon>Bacteria</taxon>
        <taxon>Pseudomonadati</taxon>
        <taxon>Pseudomonadota</taxon>
        <taxon>Alphaproteobacteria</taxon>
        <taxon>Rhodospirillales</taxon>
        <taxon>Azospirillaceae</taxon>
        <taxon>Skermanella</taxon>
    </lineage>
</organism>
<dbReference type="InterPro" id="IPR021139">
    <property type="entry name" value="NYN"/>
</dbReference>
<sequence length="279" mass="30628">MERTAVFVDAGYLFARGCEIIGHAETRRQFISLNLPEFNTILAGFLQKMDAAPLLRIYWYDGLAASGNMSSDQTTIALADNFKLRLGQINGFGKQKGVDSMIVTDMIELARNKAISDAILLGGDDDLRVGVQVSQTFGVRVHVLGFGSDAMHANVNRYLRQEADTSTTWEEATVRRFLSIATMTAPTPSLGVEPATVMHASPVDDVINKAVDGMVASLTSAEQVSIGQHHDLHGKSGIPSDIDRNLLRVVSTALGRPLDLDEKRSMRRRFNEKLKMPRP</sequence>
<dbReference type="RefSeq" id="WP_037454497.1">
    <property type="nucleotide sequence ID" value="NZ_AVFL01000012.1"/>
</dbReference>
<dbReference type="Pfam" id="PF01936">
    <property type="entry name" value="NYN"/>
    <property type="match status" value="1"/>
</dbReference>
<dbReference type="EMBL" id="AVFL01000012">
    <property type="protein sequence ID" value="EWY39370.1"/>
    <property type="molecule type" value="Genomic_DNA"/>
</dbReference>
<evidence type="ECO:0000313" key="2">
    <source>
        <dbReference type="EMBL" id="EWY39370.1"/>
    </source>
</evidence>
<feature type="domain" description="NYN" evidence="1">
    <location>
        <begin position="3"/>
        <end position="167"/>
    </location>
</feature>
<reference evidence="2 3" key="1">
    <citation type="submission" date="2013-08" db="EMBL/GenBank/DDBJ databases">
        <title>The genome sequence of Skermanella stibiiresistens.</title>
        <authorList>
            <person name="Zhu W."/>
            <person name="Wang G."/>
        </authorList>
    </citation>
    <scope>NUCLEOTIDE SEQUENCE [LARGE SCALE GENOMIC DNA]</scope>
    <source>
        <strain evidence="2 3">SB22</strain>
    </source>
</reference>
<dbReference type="STRING" id="1385369.N825_06630"/>
<name>W9GZL4_9PROT</name>
<evidence type="ECO:0000313" key="3">
    <source>
        <dbReference type="Proteomes" id="UP000019486"/>
    </source>
</evidence>
<dbReference type="AlphaFoldDB" id="W9GZL4"/>